<accession>A0ABQ8VFW1</accession>
<sequence>MPLTQFSFTTQFKKDRTTVVRLPSLSSMVNTGAVVPIVTPQFIPDRRKSVNVLMGPPPIPTPMPQTSRTSALDMGMNSGSVSVSGPVRILRLSAIPEVSLPQALPLPPAFPPTLRLSIRASVILRKTITIESSNEEPRDIIVHVDESSRAELRGRPVVVDGAFAILDSLQMWIWDGPAGRWNEINFGDDRILAGKTYYLSLYRGLSGGMEPEWFHYHNLMESHLELQTEIEHLYATLEEMQSSSEAFNTNTIALVKATQQSLSQMVVHTHNLVAYVNGFKMDFSLKLESNLRQTQLHSSNPRKDISQNRDRIHLILTHLQARSDQTASAPNSVTQAIAAIHSKEPVIPPNASRMTEDTLQILHFLWLCQEVTKNLSSGEGCKAVLFHPVWMPSTPRSTPLSLSQSRWSYSFPPTQEFQIPGSLDDFTKDQLMTLFRKFKNQRVAEVSDIIIECQQQRRKIAEDTRERNLLLQRREVHHKNAYSQIDAQAVTMIESLNRKLGEVEERIHLNAESTASLAVKQLWSQTQNFSDLWSTLLRHLLANSDHMQNASTRIQLAKETLEALQPQPRGVFKNHEPCLEEGTNTGTPVRHPHGCTKECDINSIPVIFSKEVGQQVADNGNSKSHHGLNSGYPDEVTASNDISNWELVSRESPNVLCLMEELRIQDWRNVVHCGETPVNTLSLEHLGECLEVISGLFQISQISDTSEDNHAQENCTTPLVIPEIVQVCSDNENLTTSVSKGALQDGGIESSEACDLVSEVGVSQSALVFENSGPQINEEVSPCEPEHSSKEIEDENLDQELPDVSCGLDAAVKPIYDMDSGQTPLITRSYPIKRKMSRLKYLVIVFLLLCGIFLLLEVMKTTVEQWFEEVEAFGRLNEQRHKLHNMLNARTINTHPKRGRGLYIDMWSGGRAGFSQFLRETKADALLLGAVRRPLALDQIRRDASQQQWTEQLDAGFSTGAMGAVGAD</sequence>
<comment type="caution">
    <text evidence="2">The sequence shown here is derived from an EMBL/GenBank/DDBJ whole genome shotgun (WGS) entry which is preliminary data.</text>
</comment>
<feature type="transmembrane region" description="Helical" evidence="1">
    <location>
        <begin position="839"/>
        <end position="856"/>
    </location>
</feature>
<evidence type="ECO:0000313" key="3">
    <source>
        <dbReference type="Proteomes" id="UP001150217"/>
    </source>
</evidence>
<keyword evidence="1" id="KW-0812">Transmembrane</keyword>
<keyword evidence="1" id="KW-0472">Membrane</keyword>
<proteinExistence type="predicted"/>
<evidence type="ECO:0000256" key="1">
    <source>
        <dbReference type="SAM" id="Phobius"/>
    </source>
</evidence>
<organism evidence="2 3">
    <name type="scientific">Lentinula lateritia</name>
    <dbReference type="NCBI Taxonomy" id="40482"/>
    <lineage>
        <taxon>Eukaryota</taxon>
        <taxon>Fungi</taxon>
        <taxon>Dikarya</taxon>
        <taxon>Basidiomycota</taxon>
        <taxon>Agaricomycotina</taxon>
        <taxon>Agaricomycetes</taxon>
        <taxon>Agaricomycetidae</taxon>
        <taxon>Agaricales</taxon>
        <taxon>Marasmiineae</taxon>
        <taxon>Omphalotaceae</taxon>
        <taxon>Lentinula</taxon>
    </lineage>
</organism>
<reference evidence="2" key="1">
    <citation type="submission" date="2022-08" db="EMBL/GenBank/DDBJ databases">
        <title>A Global Phylogenomic Analysis of the Shiitake Genus Lentinula.</title>
        <authorList>
            <consortium name="DOE Joint Genome Institute"/>
            <person name="Sierra-Patev S."/>
            <person name="Min B."/>
            <person name="Naranjo-Ortiz M."/>
            <person name="Looney B."/>
            <person name="Konkel Z."/>
            <person name="Slot J.C."/>
            <person name="Sakamoto Y."/>
            <person name="Steenwyk J.L."/>
            <person name="Rokas A."/>
            <person name="Carro J."/>
            <person name="Camarero S."/>
            <person name="Ferreira P."/>
            <person name="Molpeceres G."/>
            <person name="Ruiz-Duenas F.J."/>
            <person name="Serrano A."/>
            <person name="Henrissat B."/>
            <person name="Drula E."/>
            <person name="Hughes K.W."/>
            <person name="Mata J.L."/>
            <person name="Ishikawa N.K."/>
            <person name="Vargas-Isla R."/>
            <person name="Ushijima S."/>
            <person name="Smith C.A."/>
            <person name="Ahrendt S."/>
            <person name="Andreopoulos W."/>
            <person name="He G."/>
            <person name="Labutti K."/>
            <person name="Lipzen A."/>
            <person name="Ng V."/>
            <person name="Riley R."/>
            <person name="Sandor L."/>
            <person name="Barry K."/>
            <person name="Martinez A.T."/>
            <person name="Xiao Y."/>
            <person name="Gibbons J.G."/>
            <person name="Terashima K."/>
            <person name="Grigoriev I.V."/>
            <person name="Hibbett D.S."/>
        </authorList>
    </citation>
    <scope>NUCLEOTIDE SEQUENCE</scope>
    <source>
        <strain evidence="2">RHP3577 ss4</strain>
    </source>
</reference>
<gene>
    <name evidence="2" type="ORF">C8R41DRAFT_867212</name>
</gene>
<dbReference type="Proteomes" id="UP001150217">
    <property type="component" value="Unassembled WGS sequence"/>
</dbReference>
<dbReference type="EMBL" id="JANVFT010000037">
    <property type="protein sequence ID" value="KAJ4492526.1"/>
    <property type="molecule type" value="Genomic_DNA"/>
</dbReference>
<evidence type="ECO:0000313" key="2">
    <source>
        <dbReference type="EMBL" id="KAJ4492526.1"/>
    </source>
</evidence>
<keyword evidence="1" id="KW-1133">Transmembrane helix</keyword>
<evidence type="ECO:0008006" key="4">
    <source>
        <dbReference type="Google" id="ProtNLM"/>
    </source>
</evidence>
<protein>
    <recommendedName>
        <fullName evidence="4">SUN domain-containing protein</fullName>
    </recommendedName>
</protein>
<keyword evidence="3" id="KW-1185">Reference proteome</keyword>
<name>A0ABQ8VFW1_9AGAR</name>